<dbReference type="RefSeq" id="WP_132882501.1">
    <property type="nucleotide sequence ID" value="NZ_JBBGZA010000001.1"/>
</dbReference>
<gene>
    <name evidence="2" type="ORF">WH159_06360</name>
</gene>
<keyword evidence="3" id="KW-1185">Reference proteome</keyword>
<dbReference type="Pfam" id="PF11769">
    <property type="entry name" value="DUF3313"/>
    <property type="match status" value="1"/>
</dbReference>
<accession>A0ABU8Q356</accession>
<sequence>MRSFAIVASLLLATATVPAAIAQDEHSWDNLLRVKAKKMDAVYLLPQADFRGYTKVMLDPTQVAMRKDWKRDRNNETVGIFEDVTDRDVTRILTEARTGFEKLLREAYTKAGYQIVTEPAADVLRIETAVVDIDVEAPDTMSAGMTRVYTHEAGGAVLVVEARDSVTGAVLGRAVDGDTTGDLGPYLRNRATNTGEFEQLFSHWAKVSVDGLAELKQLSPVDAQGRLAKR</sequence>
<feature type="signal peptide" evidence="1">
    <location>
        <begin position="1"/>
        <end position="19"/>
    </location>
</feature>
<organism evidence="2 3">
    <name type="scientific">Sphingomonas molluscorum</name>
    <dbReference type="NCBI Taxonomy" id="418184"/>
    <lineage>
        <taxon>Bacteria</taxon>
        <taxon>Pseudomonadati</taxon>
        <taxon>Pseudomonadota</taxon>
        <taxon>Alphaproteobacteria</taxon>
        <taxon>Sphingomonadales</taxon>
        <taxon>Sphingomonadaceae</taxon>
        <taxon>Sphingomonas</taxon>
    </lineage>
</organism>
<protein>
    <submittedName>
        <fullName evidence="2">DUF3313 family protein</fullName>
    </submittedName>
</protein>
<evidence type="ECO:0000313" key="3">
    <source>
        <dbReference type="Proteomes" id="UP001380365"/>
    </source>
</evidence>
<feature type="chain" id="PRO_5046434639" evidence="1">
    <location>
        <begin position="20"/>
        <end position="230"/>
    </location>
</feature>
<dbReference type="InterPro" id="IPR021747">
    <property type="entry name" value="DUF3313"/>
</dbReference>
<dbReference type="Proteomes" id="UP001380365">
    <property type="component" value="Unassembled WGS sequence"/>
</dbReference>
<name>A0ABU8Q356_9SPHN</name>
<evidence type="ECO:0000256" key="1">
    <source>
        <dbReference type="SAM" id="SignalP"/>
    </source>
</evidence>
<reference evidence="2 3" key="1">
    <citation type="submission" date="2023-12" db="EMBL/GenBank/DDBJ databases">
        <title>Gut-associated functions are favored during microbiome assembly across C. elegans life.</title>
        <authorList>
            <person name="Zimmermann J."/>
        </authorList>
    </citation>
    <scope>NUCLEOTIDE SEQUENCE [LARGE SCALE GENOMIC DNA]</scope>
    <source>
        <strain evidence="2 3">JUb134</strain>
    </source>
</reference>
<evidence type="ECO:0000313" key="2">
    <source>
        <dbReference type="EMBL" id="MEJ5094159.1"/>
    </source>
</evidence>
<dbReference type="EMBL" id="JBBGZA010000001">
    <property type="protein sequence ID" value="MEJ5094159.1"/>
    <property type="molecule type" value="Genomic_DNA"/>
</dbReference>
<proteinExistence type="predicted"/>
<keyword evidence="1" id="KW-0732">Signal</keyword>
<comment type="caution">
    <text evidence="2">The sequence shown here is derived from an EMBL/GenBank/DDBJ whole genome shotgun (WGS) entry which is preliminary data.</text>
</comment>